<protein>
    <submittedName>
        <fullName evidence="1">Mobile element protein</fullName>
    </submittedName>
</protein>
<name>A0A0E3PGH2_9EURY</name>
<dbReference type="PATRIC" id="fig|1434119.4.peg.3137"/>
<dbReference type="KEGG" id="msz:MSSIH_2388"/>
<dbReference type="AlphaFoldDB" id="A0A0E3PGH2"/>
<reference evidence="1 2" key="1">
    <citation type="submission" date="2014-07" db="EMBL/GenBank/DDBJ databases">
        <title>Methanogenic archaea and the global carbon cycle.</title>
        <authorList>
            <person name="Henriksen J.R."/>
            <person name="Luke J."/>
            <person name="Reinhart S."/>
            <person name="Benedict M.N."/>
            <person name="Youngblut N.D."/>
            <person name="Metcalf M.E."/>
            <person name="Whitaker R.J."/>
            <person name="Metcalf W.W."/>
        </authorList>
    </citation>
    <scope>NUCLEOTIDE SEQUENCE [LARGE SCALE GENOMIC DNA]</scope>
    <source>
        <strain evidence="1 2">HI350</strain>
    </source>
</reference>
<dbReference type="EMBL" id="CP009507">
    <property type="protein sequence ID" value="AKB33078.1"/>
    <property type="molecule type" value="Genomic_DNA"/>
</dbReference>
<dbReference type="HOGENOM" id="CLU_190665_0_0_2"/>
<accession>A0A0E3PGH2</accession>
<gene>
    <name evidence="1" type="ORF">MSSIH_2388</name>
</gene>
<organism evidence="1 2">
    <name type="scientific">Methanosarcina siciliae HI350</name>
    <dbReference type="NCBI Taxonomy" id="1434119"/>
    <lineage>
        <taxon>Archaea</taxon>
        <taxon>Methanobacteriati</taxon>
        <taxon>Methanobacteriota</taxon>
        <taxon>Stenosarchaea group</taxon>
        <taxon>Methanomicrobia</taxon>
        <taxon>Methanosarcinales</taxon>
        <taxon>Methanosarcinaceae</taxon>
        <taxon>Methanosarcina</taxon>
    </lineage>
</organism>
<evidence type="ECO:0000313" key="1">
    <source>
        <dbReference type="EMBL" id="AKB33078.1"/>
    </source>
</evidence>
<proteinExistence type="predicted"/>
<dbReference type="Proteomes" id="UP000033092">
    <property type="component" value="Chromosome"/>
</dbReference>
<sequence>MDIECTGRRNGDIETLKHEVGAWTKRRNEHKKKIEWKFTRKNADEKMSRYYVK</sequence>
<evidence type="ECO:0000313" key="2">
    <source>
        <dbReference type="Proteomes" id="UP000033092"/>
    </source>
</evidence>